<reference evidence="1 2" key="1">
    <citation type="submission" date="2007-03" db="EMBL/GenBank/DDBJ databases">
        <authorList>
            <person name="Fulton L."/>
            <person name="Clifton S."/>
            <person name="Fulton B."/>
            <person name="Xu J."/>
            <person name="Minx P."/>
            <person name="Pepin K.H."/>
            <person name="Johnson M."/>
            <person name="Thiruvilangam P."/>
            <person name="Bhonagiri V."/>
            <person name="Nash W.E."/>
            <person name="Mardis E.R."/>
            <person name="Wilson R.K."/>
        </authorList>
    </citation>
    <scope>NUCLEOTIDE SEQUENCE [LARGE SCALE GENOMIC DNA]</scope>
    <source>
        <strain evidence="1 2">ATCC 29174</strain>
    </source>
</reference>
<protein>
    <submittedName>
        <fullName evidence="1">Uncharacterized protein</fullName>
    </submittedName>
</protein>
<accession>A5ZU97</accession>
<organism evidence="1 2">
    <name type="scientific">Blautia obeum ATCC 29174</name>
    <dbReference type="NCBI Taxonomy" id="411459"/>
    <lineage>
        <taxon>Bacteria</taxon>
        <taxon>Bacillati</taxon>
        <taxon>Bacillota</taxon>
        <taxon>Clostridia</taxon>
        <taxon>Lachnospirales</taxon>
        <taxon>Lachnospiraceae</taxon>
        <taxon>Blautia</taxon>
    </lineage>
</organism>
<proteinExistence type="predicted"/>
<evidence type="ECO:0000313" key="2">
    <source>
        <dbReference type="Proteomes" id="UP000006002"/>
    </source>
</evidence>
<dbReference type="HOGENOM" id="CLU_3388297_0_0_9"/>
<dbReference type="Proteomes" id="UP000006002">
    <property type="component" value="Unassembled WGS sequence"/>
</dbReference>
<evidence type="ECO:0000313" key="1">
    <source>
        <dbReference type="EMBL" id="EDM86924.1"/>
    </source>
</evidence>
<dbReference type="AlphaFoldDB" id="A5ZU97"/>
<reference evidence="1 2" key="2">
    <citation type="submission" date="2007-04" db="EMBL/GenBank/DDBJ databases">
        <title>Draft genome sequence of Ruminococcus obeum (ATCC 29174).</title>
        <authorList>
            <person name="Sudarsanam P."/>
            <person name="Ley R."/>
            <person name="Guruge J."/>
            <person name="Turnbaugh P.J."/>
            <person name="Mahowald M."/>
            <person name="Liep D."/>
            <person name="Gordon J."/>
        </authorList>
    </citation>
    <scope>NUCLEOTIDE SEQUENCE [LARGE SCALE GENOMIC DNA]</scope>
    <source>
        <strain evidence="1 2">ATCC 29174</strain>
    </source>
</reference>
<comment type="caution">
    <text evidence="1">The sequence shown here is derived from an EMBL/GenBank/DDBJ whole genome shotgun (WGS) entry which is preliminary data.</text>
</comment>
<gene>
    <name evidence="1" type="ORF">RUMOBE_02580</name>
</gene>
<dbReference type="EMBL" id="AAVO02000011">
    <property type="protein sequence ID" value="EDM86924.1"/>
    <property type="molecule type" value="Genomic_DNA"/>
</dbReference>
<sequence>MIHDAQQVTEYVNELKTEIFKKHLTFHLMEAV</sequence>
<name>A5ZU97_9FIRM</name>